<feature type="domain" description="Protein FecR C-terminal" evidence="3">
    <location>
        <begin position="263"/>
        <end position="330"/>
    </location>
</feature>
<comment type="caution">
    <text evidence="4">The sequence shown here is derived from an EMBL/GenBank/DDBJ whole genome shotgun (WGS) entry which is preliminary data.</text>
</comment>
<proteinExistence type="predicted"/>
<dbReference type="PIRSF" id="PIRSF018266">
    <property type="entry name" value="FecR"/>
    <property type="match status" value="1"/>
</dbReference>
<sequence length="334" mass="38860">MEVVNKELIFNHFSRKTSPIQRELIANWLREESNEERYYAWLEEWENKQPQYLTKSEEALRRYSMFLVENPHENVANTTGHVSELPLSNRWTRTQWLLAASILLLLGISTFLFRNELLYQTYQTAYGETRSIRLSDGSSVLINANSRLEVPRWGFGRQTREVTLAGEATFSVTHLPDAQRFIVKTANNFNVVVLGTEFSVFARKRGARVALNKGKVQLQYREGLMAKQVIMKPGDLFTLDLHNHLAIKTISQHKKQISWQEKRFVFDETTLQEVAYMLEDNYGLQVSIKNRELAERVLMGSFRADNVDQLLQSISELLDITVVRQENKVQIMDQ</sequence>
<evidence type="ECO:0000313" key="4">
    <source>
        <dbReference type="EMBL" id="MBD2702963.1"/>
    </source>
</evidence>
<organism evidence="4 5">
    <name type="scientific">Spirosoma profusum</name>
    <dbReference type="NCBI Taxonomy" id="2771354"/>
    <lineage>
        <taxon>Bacteria</taxon>
        <taxon>Pseudomonadati</taxon>
        <taxon>Bacteroidota</taxon>
        <taxon>Cytophagia</taxon>
        <taxon>Cytophagales</taxon>
        <taxon>Cytophagaceae</taxon>
        <taxon>Spirosoma</taxon>
    </lineage>
</organism>
<reference evidence="4" key="1">
    <citation type="submission" date="2020-09" db="EMBL/GenBank/DDBJ databases">
        <authorList>
            <person name="Kim M.K."/>
        </authorList>
    </citation>
    <scope>NUCLEOTIDE SEQUENCE</scope>
    <source>
        <strain evidence="4">BT702</strain>
    </source>
</reference>
<evidence type="ECO:0000259" key="2">
    <source>
        <dbReference type="Pfam" id="PF04773"/>
    </source>
</evidence>
<keyword evidence="5" id="KW-1185">Reference proteome</keyword>
<gene>
    <name evidence="4" type="ORF">IC229_20115</name>
</gene>
<dbReference type="AlphaFoldDB" id="A0A926Y304"/>
<dbReference type="RefSeq" id="WP_190888810.1">
    <property type="nucleotide sequence ID" value="NZ_JACWZY010000018.1"/>
</dbReference>
<keyword evidence="1" id="KW-0472">Membrane</keyword>
<keyword evidence="1" id="KW-0812">Transmembrane</keyword>
<dbReference type="InterPro" id="IPR006860">
    <property type="entry name" value="FecR"/>
</dbReference>
<evidence type="ECO:0000313" key="5">
    <source>
        <dbReference type="Proteomes" id="UP000598820"/>
    </source>
</evidence>
<dbReference type="Gene3D" id="3.55.50.30">
    <property type="match status" value="1"/>
</dbReference>
<dbReference type="Gene3D" id="2.60.120.1440">
    <property type="match status" value="1"/>
</dbReference>
<keyword evidence="1" id="KW-1133">Transmembrane helix</keyword>
<dbReference type="GO" id="GO:0016989">
    <property type="term" value="F:sigma factor antagonist activity"/>
    <property type="evidence" value="ECO:0007669"/>
    <property type="project" value="TreeGrafter"/>
</dbReference>
<dbReference type="PANTHER" id="PTHR30273">
    <property type="entry name" value="PERIPLASMIC SIGNAL SENSOR AND SIGMA FACTOR ACTIVATOR FECR-RELATED"/>
    <property type="match status" value="1"/>
</dbReference>
<dbReference type="Proteomes" id="UP000598820">
    <property type="component" value="Unassembled WGS sequence"/>
</dbReference>
<dbReference type="InterPro" id="IPR032508">
    <property type="entry name" value="FecR_C"/>
</dbReference>
<feature type="domain" description="FecR protein" evidence="2">
    <location>
        <begin position="121"/>
        <end position="217"/>
    </location>
</feature>
<protein>
    <submittedName>
        <fullName evidence="4">FecR domain-containing protein</fullName>
    </submittedName>
</protein>
<dbReference type="EMBL" id="JACWZY010000018">
    <property type="protein sequence ID" value="MBD2702963.1"/>
    <property type="molecule type" value="Genomic_DNA"/>
</dbReference>
<dbReference type="Pfam" id="PF04773">
    <property type="entry name" value="FecR"/>
    <property type="match status" value="1"/>
</dbReference>
<dbReference type="InterPro" id="IPR012373">
    <property type="entry name" value="Ferrdict_sens_TM"/>
</dbReference>
<feature type="transmembrane region" description="Helical" evidence="1">
    <location>
        <begin position="96"/>
        <end position="113"/>
    </location>
</feature>
<accession>A0A926Y304</accession>
<evidence type="ECO:0000256" key="1">
    <source>
        <dbReference type="SAM" id="Phobius"/>
    </source>
</evidence>
<dbReference type="Pfam" id="PF16344">
    <property type="entry name" value="FecR_C"/>
    <property type="match status" value="1"/>
</dbReference>
<evidence type="ECO:0000259" key="3">
    <source>
        <dbReference type="Pfam" id="PF16344"/>
    </source>
</evidence>
<name>A0A926Y304_9BACT</name>
<dbReference type="PANTHER" id="PTHR30273:SF2">
    <property type="entry name" value="PROTEIN FECR"/>
    <property type="match status" value="1"/>
</dbReference>